<evidence type="ECO:0000256" key="1">
    <source>
        <dbReference type="SAM" id="MobiDB-lite"/>
    </source>
</evidence>
<sequence>MNDATGGESEILRQIDALVTEERDLREQNEHRLTPQERSRMRELEASLDQCWDLLRRRRALREFGQDPDAAHPRLADEARRFRK</sequence>
<feature type="region of interest" description="Disordered" evidence="1">
    <location>
        <begin position="65"/>
        <end position="84"/>
    </location>
</feature>
<evidence type="ECO:0000313" key="3">
    <source>
        <dbReference type="Proteomes" id="UP001501585"/>
    </source>
</evidence>
<dbReference type="Proteomes" id="UP001501585">
    <property type="component" value="Unassembled WGS sequence"/>
</dbReference>
<reference evidence="3" key="1">
    <citation type="journal article" date="2019" name="Int. J. Syst. Evol. Microbiol.">
        <title>The Global Catalogue of Microorganisms (GCM) 10K type strain sequencing project: providing services to taxonomists for standard genome sequencing and annotation.</title>
        <authorList>
            <consortium name="The Broad Institute Genomics Platform"/>
            <consortium name="The Broad Institute Genome Sequencing Center for Infectious Disease"/>
            <person name="Wu L."/>
            <person name="Ma J."/>
        </authorList>
    </citation>
    <scope>NUCLEOTIDE SEQUENCE [LARGE SCALE GENOMIC DNA]</scope>
    <source>
        <strain evidence="3">JCM 15313</strain>
    </source>
</reference>
<protein>
    <submittedName>
        <fullName evidence="2">DUF2630 family protein</fullName>
    </submittedName>
</protein>
<dbReference type="Pfam" id="PF10944">
    <property type="entry name" value="DUF2630"/>
    <property type="match status" value="1"/>
</dbReference>
<gene>
    <name evidence="2" type="ORF">GCM10009799_36170</name>
</gene>
<comment type="caution">
    <text evidence="2">The sequence shown here is derived from an EMBL/GenBank/DDBJ whole genome shotgun (WGS) entry which is preliminary data.</text>
</comment>
<evidence type="ECO:0000313" key="2">
    <source>
        <dbReference type="EMBL" id="GAA2005466.1"/>
    </source>
</evidence>
<proteinExistence type="predicted"/>
<dbReference type="EMBL" id="BAAAPC010000015">
    <property type="protein sequence ID" value="GAA2005466.1"/>
    <property type="molecule type" value="Genomic_DNA"/>
</dbReference>
<keyword evidence="3" id="KW-1185">Reference proteome</keyword>
<accession>A0ABP5EU11</accession>
<dbReference type="RefSeq" id="WP_344163970.1">
    <property type="nucleotide sequence ID" value="NZ_BAAAPC010000015.1"/>
</dbReference>
<name>A0ABP5EU11_9ACTN</name>
<dbReference type="InterPro" id="IPR020311">
    <property type="entry name" value="Uncharacterised_Rv0898c"/>
</dbReference>
<organism evidence="2 3">
    <name type="scientific">Nocardiopsis rhodophaea</name>
    <dbReference type="NCBI Taxonomy" id="280238"/>
    <lineage>
        <taxon>Bacteria</taxon>
        <taxon>Bacillati</taxon>
        <taxon>Actinomycetota</taxon>
        <taxon>Actinomycetes</taxon>
        <taxon>Streptosporangiales</taxon>
        <taxon>Nocardiopsidaceae</taxon>
        <taxon>Nocardiopsis</taxon>
    </lineage>
</organism>